<dbReference type="PANTHER" id="PTHR35908">
    <property type="entry name" value="HYPOTHETICAL FUSION PROTEIN"/>
    <property type="match status" value="1"/>
</dbReference>
<dbReference type="InterPro" id="IPR041581">
    <property type="entry name" value="Glyoxalase_6"/>
</dbReference>
<proteinExistence type="predicted"/>
<dbReference type="RefSeq" id="WP_141339165.1">
    <property type="nucleotide sequence ID" value="NZ_JBHMAX010000005.1"/>
</dbReference>
<accession>A0ABV5UZI0</accession>
<reference evidence="2 3" key="1">
    <citation type="submission" date="2024-09" db="EMBL/GenBank/DDBJ databases">
        <authorList>
            <person name="Sun Q."/>
            <person name="Mori K."/>
        </authorList>
    </citation>
    <scope>NUCLEOTIDE SEQUENCE [LARGE SCALE GENOMIC DNA]</scope>
    <source>
        <strain evidence="2 3">JCM 12763</strain>
    </source>
</reference>
<evidence type="ECO:0000313" key="3">
    <source>
        <dbReference type="Proteomes" id="UP001589613"/>
    </source>
</evidence>
<dbReference type="Gene3D" id="3.10.180.10">
    <property type="entry name" value="2,3-Dihydroxybiphenyl 1,2-Dioxygenase, domain 1"/>
    <property type="match status" value="1"/>
</dbReference>
<dbReference type="EMBL" id="JBHMAX010000005">
    <property type="protein sequence ID" value="MFB9730905.1"/>
    <property type="molecule type" value="Genomic_DNA"/>
</dbReference>
<name>A0ABV5UZI0_9MICO</name>
<feature type="domain" description="Glyoxalase-like" evidence="1">
    <location>
        <begin position="7"/>
        <end position="105"/>
    </location>
</feature>
<dbReference type="Proteomes" id="UP001589613">
    <property type="component" value="Unassembled WGS sequence"/>
</dbReference>
<evidence type="ECO:0000259" key="1">
    <source>
        <dbReference type="Pfam" id="PF18029"/>
    </source>
</evidence>
<evidence type="ECO:0000313" key="2">
    <source>
        <dbReference type="EMBL" id="MFB9730905.1"/>
    </source>
</evidence>
<protein>
    <submittedName>
        <fullName evidence="2">VOC family protein</fullName>
    </submittedName>
</protein>
<sequence>MIRIGAIVMSTADTERAGSFWSQALGYDRAANPDFLVPRGSGACRLHLDGQDRTHLDLWTDSEAEQRLEVERLVSLGASRVDWDYPEDADFVVLADPTGTLFCVVDTGR</sequence>
<organism evidence="2 3">
    <name type="scientific">Ornithinimicrobium kibberense</name>
    <dbReference type="NCBI Taxonomy" id="282060"/>
    <lineage>
        <taxon>Bacteria</taxon>
        <taxon>Bacillati</taxon>
        <taxon>Actinomycetota</taxon>
        <taxon>Actinomycetes</taxon>
        <taxon>Micrococcales</taxon>
        <taxon>Ornithinimicrobiaceae</taxon>
        <taxon>Ornithinimicrobium</taxon>
    </lineage>
</organism>
<keyword evidence="3" id="KW-1185">Reference proteome</keyword>
<comment type="caution">
    <text evidence="2">The sequence shown here is derived from an EMBL/GenBank/DDBJ whole genome shotgun (WGS) entry which is preliminary data.</text>
</comment>
<dbReference type="SUPFAM" id="SSF54593">
    <property type="entry name" value="Glyoxalase/Bleomycin resistance protein/Dihydroxybiphenyl dioxygenase"/>
    <property type="match status" value="1"/>
</dbReference>
<dbReference type="InterPro" id="IPR029068">
    <property type="entry name" value="Glyas_Bleomycin-R_OHBP_Dase"/>
</dbReference>
<gene>
    <name evidence="2" type="ORF">ACFFN0_02475</name>
</gene>
<dbReference type="PANTHER" id="PTHR35908:SF1">
    <property type="entry name" value="CONSERVED PROTEIN"/>
    <property type="match status" value="1"/>
</dbReference>
<dbReference type="Pfam" id="PF18029">
    <property type="entry name" value="Glyoxalase_6"/>
    <property type="match status" value="1"/>
</dbReference>